<accession>A0ABX9GE68</accession>
<proteinExistence type="predicted"/>
<keyword evidence="2" id="KW-1185">Reference proteome</keyword>
<protein>
    <submittedName>
        <fullName evidence="1">Uncharacterized protein</fullName>
    </submittedName>
</protein>
<name>A0ABX9GE68_9BURK</name>
<sequence>MDDREDIRTVAAALAAKLRSSEDIGAVAAAAQLQLRLKPAFDLAERIRIPAAAAAAARVAAQLEVRHQNWLDNISVPRIDAIHSAQSAARRLAEMVAPASHSFAALESPWRKSESDFREYVQSQLAAVDSLVAPAQEQPATQQRDWELEREVRDLGALCEQKSRQLGHHERVMKMEMADIRRLADEGDAVAIAAVNLVEREAAQRATKAAKARSDLRYGPCIELAYRLVRERVPASGQWPSRRQARLAVEDAVLSSEAGKKVGLSKDQASKTIEKWLREMPDHDKVIRPRTTRKAGS</sequence>
<evidence type="ECO:0000313" key="1">
    <source>
        <dbReference type="EMBL" id="RBP22635.1"/>
    </source>
</evidence>
<dbReference type="GeneID" id="99730864"/>
<organism evidence="1 2">
    <name type="scientific">Achromobacter marplatensis</name>
    <dbReference type="NCBI Taxonomy" id="470868"/>
    <lineage>
        <taxon>Bacteria</taxon>
        <taxon>Pseudomonadati</taxon>
        <taxon>Pseudomonadota</taxon>
        <taxon>Betaproteobacteria</taxon>
        <taxon>Burkholderiales</taxon>
        <taxon>Alcaligenaceae</taxon>
        <taxon>Achromobacter</taxon>
    </lineage>
</organism>
<evidence type="ECO:0000313" key="2">
    <source>
        <dbReference type="Proteomes" id="UP000252124"/>
    </source>
</evidence>
<dbReference type="RefSeq" id="WP_143219542.1">
    <property type="nucleotide sequence ID" value="NZ_CADIJU010000004.1"/>
</dbReference>
<gene>
    <name evidence="1" type="ORF">DFP87_102379</name>
</gene>
<reference evidence="1 2" key="1">
    <citation type="submission" date="2018-06" db="EMBL/GenBank/DDBJ databases">
        <title>Genomic Encyclopedia of Type Strains, Phase III (KMG-III): the genomes of soil and plant-associated and newly described type strains.</title>
        <authorList>
            <person name="Whitman W."/>
        </authorList>
    </citation>
    <scope>NUCLEOTIDE SEQUENCE [LARGE SCALE GENOMIC DNA]</scope>
    <source>
        <strain evidence="1 2">CECT 7342</strain>
    </source>
</reference>
<comment type="caution">
    <text evidence="1">The sequence shown here is derived from an EMBL/GenBank/DDBJ whole genome shotgun (WGS) entry which is preliminary data.</text>
</comment>
<dbReference type="EMBL" id="QNRM01000002">
    <property type="protein sequence ID" value="RBP22635.1"/>
    <property type="molecule type" value="Genomic_DNA"/>
</dbReference>
<dbReference type="Proteomes" id="UP000252124">
    <property type="component" value="Unassembled WGS sequence"/>
</dbReference>